<dbReference type="Proteomes" id="UP000192674">
    <property type="component" value="Unassembled WGS sequence"/>
</dbReference>
<dbReference type="RefSeq" id="WP_084433094.1">
    <property type="nucleotide sequence ID" value="NZ_FWXV01000010.1"/>
</dbReference>
<evidence type="ECO:0000256" key="1">
    <source>
        <dbReference type="ARBA" id="ARBA00005187"/>
    </source>
</evidence>
<dbReference type="GO" id="GO:0004066">
    <property type="term" value="F:asparagine synthase (glutamine-hydrolyzing) activity"/>
    <property type="evidence" value="ECO:0007669"/>
    <property type="project" value="UniProtKB-EC"/>
</dbReference>
<dbReference type="EMBL" id="FWXV01000010">
    <property type="protein sequence ID" value="SMD24691.1"/>
    <property type="molecule type" value="Genomic_DNA"/>
</dbReference>
<protein>
    <recommendedName>
        <fullName evidence="2">asparagine synthase (glutamine-hydrolyzing)</fullName>
        <ecNumber evidence="2">6.3.5.4</ecNumber>
    </recommendedName>
</protein>
<evidence type="ECO:0000259" key="5">
    <source>
        <dbReference type="Pfam" id="PF00733"/>
    </source>
</evidence>
<dbReference type="SUPFAM" id="SSF52402">
    <property type="entry name" value="Adenine nucleotide alpha hydrolases-like"/>
    <property type="match status" value="1"/>
</dbReference>
<dbReference type="InterPro" id="IPR001962">
    <property type="entry name" value="Asn_synthase"/>
</dbReference>
<proteinExistence type="predicted"/>
<name>A0A1W2FRY1_KIBAR</name>
<keyword evidence="3" id="KW-0028">Amino-acid biosynthesis</keyword>
<keyword evidence="3" id="KW-0061">Asparagine biosynthesis</keyword>
<comment type="pathway">
    <text evidence="1">Amino-acid biosynthesis; L-asparagine biosynthesis; L-asparagine from L-aspartate (L-Gln route): step 1/1.</text>
</comment>
<dbReference type="GO" id="GO:0006529">
    <property type="term" value="P:asparagine biosynthetic process"/>
    <property type="evidence" value="ECO:0007669"/>
    <property type="project" value="UniProtKB-KW"/>
</dbReference>
<reference evidence="6 7" key="1">
    <citation type="submission" date="2017-04" db="EMBL/GenBank/DDBJ databases">
        <authorList>
            <person name="Afonso C.L."/>
            <person name="Miller P.J."/>
            <person name="Scott M.A."/>
            <person name="Spackman E."/>
            <person name="Goraichik I."/>
            <person name="Dimitrov K.M."/>
            <person name="Suarez D.L."/>
            <person name="Swayne D.E."/>
        </authorList>
    </citation>
    <scope>NUCLEOTIDE SEQUENCE [LARGE SCALE GENOMIC DNA]</scope>
    <source>
        <strain evidence="6 7">DSM 43828</strain>
    </source>
</reference>
<dbReference type="Gene3D" id="3.40.50.620">
    <property type="entry name" value="HUPs"/>
    <property type="match status" value="1"/>
</dbReference>
<dbReference type="InterPro" id="IPR014729">
    <property type="entry name" value="Rossmann-like_a/b/a_fold"/>
</dbReference>
<evidence type="ECO:0000256" key="2">
    <source>
        <dbReference type="ARBA" id="ARBA00012737"/>
    </source>
</evidence>
<evidence type="ECO:0000313" key="6">
    <source>
        <dbReference type="EMBL" id="SMD24691.1"/>
    </source>
</evidence>
<evidence type="ECO:0000256" key="3">
    <source>
        <dbReference type="ARBA" id="ARBA00022888"/>
    </source>
</evidence>
<sequence>MASLAELSSVPSWFAVFPDRAAAGAIRAALAPLPACVVDHPSTRPWLVGNWPPDTITTGQAGDTKIAVIGQHAITACELSAEAGRVRRPADLNRLARSLQGSSHVIASIAGTVRVQGTVTGVRRVFTARLNGIEVAADRADLLARLLESSVDEQRLAVHLLHPPIVYPLAGQPVWRGVELLPTDHYLVLDRDGGKHAVRWWSPPEPVVPLAEGAVALREALVAAVGTRTRNRPIVSCDLGGVDSTAVCSLAACGGQAKTVAYTAASLDPLADDVDWAKRTVAALGIEHHVIPAEQMPLVYDGLLGADDVLDEPCAATVDRNRWLVIAHQAAARGSRLHLTGIGGDELLYGSLAHLHPLLRSDPRTALRNLRGFAAKYRWPRRKVWRQLRANSPYSQWLRRVADSITTAPPAPDEPLLDWGFTPRLPAWASTDAIHTVQNAIYDTARNAGPLAQNRGQHREMETMRFISRIARQVDQMARGVGIGLGAPYYDDRVVEAGLAVRPQDRISPWQYKPLLAAAMHGIVPPASLTRSTKANGTCDDEAGLQLHRGELLDLCAGSRLAELGLVDEAALREACTRAVPTELHAFLYETVACETWLRSLEKTTSVRMTHG</sequence>
<evidence type="ECO:0000313" key="7">
    <source>
        <dbReference type="Proteomes" id="UP000192674"/>
    </source>
</evidence>
<keyword evidence="7" id="KW-1185">Reference proteome</keyword>
<comment type="catalytic activity">
    <reaction evidence="4">
        <text>L-aspartate + L-glutamine + ATP + H2O = L-asparagine + L-glutamate + AMP + diphosphate + H(+)</text>
        <dbReference type="Rhea" id="RHEA:12228"/>
        <dbReference type="ChEBI" id="CHEBI:15377"/>
        <dbReference type="ChEBI" id="CHEBI:15378"/>
        <dbReference type="ChEBI" id="CHEBI:29985"/>
        <dbReference type="ChEBI" id="CHEBI:29991"/>
        <dbReference type="ChEBI" id="CHEBI:30616"/>
        <dbReference type="ChEBI" id="CHEBI:33019"/>
        <dbReference type="ChEBI" id="CHEBI:58048"/>
        <dbReference type="ChEBI" id="CHEBI:58359"/>
        <dbReference type="ChEBI" id="CHEBI:456215"/>
        <dbReference type="EC" id="6.3.5.4"/>
    </reaction>
</comment>
<evidence type="ECO:0000256" key="4">
    <source>
        <dbReference type="ARBA" id="ARBA00048741"/>
    </source>
</evidence>
<gene>
    <name evidence="6" type="ORF">SAMN05661093_08719</name>
</gene>
<organism evidence="6 7">
    <name type="scientific">Kibdelosporangium aridum</name>
    <dbReference type="NCBI Taxonomy" id="2030"/>
    <lineage>
        <taxon>Bacteria</taxon>
        <taxon>Bacillati</taxon>
        <taxon>Actinomycetota</taxon>
        <taxon>Actinomycetes</taxon>
        <taxon>Pseudonocardiales</taxon>
        <taxon>Pseudonocardiaceae</taxon>
        <taxon>Kibdelosporangium</taxon>
    </lineage>
</organism>
<feature type="domain" description="Asparagine synthetase" evidence="5">
    <location>
        <begin position="217"/>
        <end position="598"/>
    </location>
</feature>
<dbReference type="OrthoDB" id="7053173at2"/>
<dbReference type="InterPro" id="IPR051786">
    <property type="entry name" value="ASN_synthetase/amidase"/>
</dbReference>
<dbReference type="PANTHER" id="PTHR43284">
    <property type="entry name" value="ASPARAGINE SYNTHETASE (GLUTAMINE-HYDROLYZING)"/>
    <property type="match status" value="1"/>
</dbReference>
<accession>A0A1W2FRY1</accession>
<dbReference type="AlphaFoldDB" id="A0A1W2FRY1"/>
<dbReference type="PANTHER" id="PTHR43284:SF1">
    <property type="entry name" value="ASPARAGINE SYNTHETASE"/>
    <property type="match status" value="1"/>
</dbReference>
<dbReference type="EC" id="6.3.5.4" evidence="2"/>
<dbReference type="Pfam" id="PF00733">
    <property type="entry name" value="Asn_synthase"/>
    <property type="match status" value="1"/>
</dbReference>